<keyword evidence="1" id="KW-0472">Membrane</keyword>
<feature type="transmembrane region" description="Helical" evidence="1">
    <location>
        <begin position="12"/>
        <end position="38"/>
    </location>
</feature>
<accession>A0A9W5R4V2</accession>
<keyword evidence="1" id="KW-0812">Transmembrane</keyword>
<name>A0A9W5R4V2_BACCE</name>
<dbReference type="AlphaFoldDB" id="A0A9W5R4V2"/>
<evidence type="ECO:0000313" key="2">
    <source>
        <dbReference type="EMBL" id="EOQ07804.1"/>
    </source>
</evidence>
<dbReference type="EMBL" id="AHFK01000061">
    <property type="protein sequence ID" value="EOQ07804.1"/>
    <property type="molecule type" value="Genomic_DNA"/>
</dbReference>
<comment type="caution">
    <text evidence="2">The sequence shown here is derived from an EMBL/GenBank/DDBJ whole genome shotgun (WGS) entry which is preliminary data.</text>
</comment>
<sequence>MNKYTAVTFVNLGVLTLAGFIFYLTNSWWALIILFCLFRTTKD</sequence>
<evidence type="ECO:0000256" key="1">
    <source>
        <dbReference type="SAM" id="Phobius"/>
    </source>
</evidence>
<organism evidence="2 3">
    <name type="scientific">Bacillus cereus VD184</name>
    <dbReference type="NCBI Taxonomy" id="1053242"/>
    <lineage>
        <taxon>Bacteria</taxon>
        <taxon>Bacillati</taxon>
        <taxon>Bacillota</taxon>
        <taxon>Bacilli</taxon>
        <taxon>Bacillales</taxon>
        <taxon>Bacillaceae</taxon>
        <taxon>Bacillus</taxon>
        <taxon>Bacillus cereus group</taxon>
    </lineage>
</organism>
<evidence type="ECO:0000313" key="3">
    <source>
        <dbReference type="Proteomes" id="UP000014028"/>
    </source>
</evidence>
<reference evidence="2 3" key="1">
    <citation type="submission" date="2012-12" db="EMBL/GenBank/DDBJ databases">
        <title>The Genome Sequence of Bacillus cereus VD184.</title>
        <authorList>
            <consortium name="The Broad Institute Genome Sequencing Platform"/>
            <consortium name="The Broad Institute Genome Sequencing Center for Infectious Disease"/>
            <person name="Feldgarden M."/>
            <person name="Van der Auwera G.A."/>
            <person name="Mahillon J."/>
            <person name="Duprez V."/>
            <person name="Timmery S."/>
            <person name="Mattelet C."/>
            <person name="Dierick K."/>
            <person name="Sun M."/>
            <person name="Yu Z."/>
            <person name="Zhu L."/>
            <person name="Hu X."/>
            <person name="Shank E.B."/>
            <person name="Swiecicka I."/>
            <person name="Hansen B.M."/>
            <person name="Andrup L."/>
            <person name="Walker B."/>
            <person name="Young S.K."/>
            <person name="Zeng Q."/>
            <person name="Gargeya S."/>
            <person name="Fitzgerald M."/>
            <person name="Haas B."/>
            <person name="Abouelleil A."/>
            <person name="Alvarado L."/>
            <person name="Arachchi H.M."/>
            <person name="Berlin A.M."/>
            <person name="Chapman S.B."/>
            <person name="Dewar J."/>
            <person name="Goldberg J."/>
            <person name="Griggs A."/>
            <person name="Gujja S."/>
            <person name="Hansen M."/>
            <person name="Howarth C."/>
            <person name="Imamovic A."/>
            <person name="Larimer J."/>
            <person name="McCowan C."/>
            <person name="Murphy C."/>
            <person name="Neiman D."/>
            <person name="Pearson M."/>
            <person name="Priest M."/>
            <person name="Roberts A."/>
            <person name="Saif S."/>
            <person name="Shea T."/>
            <person name="Sisk P."/>
            <person name="Sykes S."/>
            <person name="Wortman J."/>
            <person name="Nusbaum C."/>
            <person name="Birren B."/>
        </authorList>
    </citation>
    <scope>NUCLEOTIDE SEQUENCE [LARGE SCALE GENOMIC DNA]</scope>
    <source>
        <strain evidence="2 3">VD184</strain>
    </source>
</reference>
<protein>
    <submittedName>
        <fullName evidence="2">Uncharacterized protein</fullName>
    </submittedName>
</protein>
<proteinExistence type="predicted"/>
<keyword evidence="1" id="KW-1133">Transmembrane helix</keyword>
<dbReference type="Proteomes" id="UP000014028">
    <property type="component" value="Unassembled WGS sequence"/>
</dbReference>
<gene>
    <name evidence="2" type="ORF">IKC_00033</name>
</gene>